<protein>
    <submittedName>
        <fullName evidence="2">Uncharacterized protein</fullName>
    </submittedName>
</protein>
<evidence type="ECO:0000313" key="2">
    <source>
        <dbReference type="EMBL" id="WRL45348.1"/>
    </source>
</evidence>
<evidence type="ECO:0000313" key="3">
    <source>
        <dbReference type="Proteomes" id="UP001626593"/>
    </source>
</evidence>
<feature type="signal peptide" evidence="1">
    <location>
        <begin position="1"/>
        <end position="25"/>
    </location>
</feature>
<evidence type="ECO:0000256" key="1">
    <source>
        <dbReference type="SAM" id="SignalP"/>
    </source>
</evidence>
<organism evidence="2 3">
    <name type="scientific">Aromatoleum evansii</name>
    <name type="common">Azoarcus evansii</name>
    <dbReference type="NCBI Taxonomy" id="59406"/>
    <lineage>
        <taxon>Bacteria</taxon>
        <taxon>Pseudomonadati</taxon>
        <taxon>Pseudomonadota</taxon>
        <taxon>Betaproteobacteria</taxon>
        <taxon>Rhodocyclales</taxon>
        <taxon>Rhodocyclaceae</taxon>
        <taxon>Aromatoleum</taxon>
    </lineage>
</organism>
<dbReference type="Proteomes" id="UP001626593">
    <property type="component" value="Chromosome"/>
</dbReference>
<reference evidence="2 3" key="1">
    <citation type="submission" date="2023-12" db="EMBL/GenBank/DDBJ databases">
        <title>A. evansii MAY27, complete genome.</title>
        <authorList>
            <person name="Wang Y."/>
        </authorList>
    </citation>
    <scope>NUCLEOTIDE SEQUENCE [LARGE SCALE GENOMIC DNA]</scope>
    <source>
        <strain evidence="2 3">MAY27</strain>
    </source>
</reference>
<accession>A0ABZ1AHL5</accession>
<feature type="chain" id="PRO_5046056194" evidence="1">
    <location>
        <begin position="26"/>
        <end position="117"/>
    </location>
</feature>
<dbReference type="EMBL" id="CP141259">
    <property type="protein sequence ID" value="WRL45348.1"/>
    <property type="molecule type" value="Genomic_DNA"/>
</dbReference>
<keyword evidence="3" id="KW-1185">Reference proteome</keyword>
<gene>
    <name evidence="2" type="ORF">U5817_19385</name>
</gene>
<dbReference type="RefSeq" id="WP_169126213.1">
    <property type="nucleotide sequence ID" value="NZ_CAWPLS010000330.1"/>
</dbReference>
<name>A0ABZ1AHL5_AROEV</name>
<proteinExistence type="predicted"/>
<sequence>MKRLIGIIGALGAGTLLSLSTAAVSAEPAADPLVTQARQTMDGFAERGTWSNPLAAAMRHEDGTQSADTVMTATLAGYSRALLDRGGWLNPYVKTRTYDAGHPLLASAPGDGATTTR</sequence>
<keyword evidence="1" id="KW-0732">Signal</keyword>